<dbReference type="Pfam" id="PF19256">
    <property type="entry name" value="LAIKA"/>
    <property type="match status" value="1"/>
</dbReference>
<gene>
    <name evidence="5" type="primary">ccar2</name>
</gene>
<dbReference type="InterPro" id="IPR011992">
    <property type="entry name" value="EF-hand-dom_pair"/>
</dbReference>
<feature type="domain" description="DBC1/CARP1 catalytically inactive NUDIX hydrolase" evidence="4">
    <location>
        <begin position="213"/>
        <end position="360"/>
    </location>
</feature>
<protein>
    <submittedName>
        <fullName evidence="5">CCAR2</fullName>
    </submittedName>
</protein>
<name>A0A8K1V8C2_DUGJA</name>
<keyword evidence="1 2" id="KW-0175">Coiled coil</keyword>
<evidence type="ECO:0000259" key="4">
    <source>
        <dbReference type="SMART" id="SM01122"/>
    </source>
</evidence>
<dbReference type="AlphaFoldDB" id="A0A8K1V8C2"/>
<dbReference type="PANTHER" id="PTHR14304">
    <property type="entry name" value="CELL DIVISION CYCLE AND APOPTOSIS REGULATOR PROTEIN"/>
    <property type="match status" value="1"/>
</dbReference>
<feature type="compositionally biased region" description="Polar residues" evidence="3">
    <location>
        <begin position="390"/>
        <end position="401"/>
    </location>
</feature>
<dbReference type="SMART" id="SM01122">
    <property type="entry name" value="DBC1"/>
    <property type="match status" value="1"/>
</dbReference>
<evidence type="ECO:0000256" key="3">
    <source>
        <dbReference type="SAM" id="MobiDB-lite"/>
    </source>
</evidence>
<evidence type="ECO:0000256" key="1">
    <source>
        <dbReference type="ARBA" id="ARBA00023054"/>
    </source>
</evidence>
<feature type="coiled-coil region" evidence="2">
    <location>
        <begin position="690"/>
        <end position="724"/>
    </location>
</feature>
<dbReference type="Gene3D" id="1.10.238.10">
    <property type="entry name" value="EF-hand"/>
    <property type="match status" value="1"/>
</dbReference>
<proteinExistence type="evidence at transcript level"/>
<dbReference type="GO" id="GO:0006355">
    <property type="term" value="P:regulation of DNA-templated transcription"/>
    <property type="evidence" value="ECO:0007669"/>
    <property type="project" value="InterPro"/>
</dbReference>
<feature type="compositionally biased region" description="Basic and acidic residues" evidence="3">
    <location>
        <begin position="745"/>
        <end position="769"/>
    </location>
</feature>
<dbReference type="GO" id="GO:0005634">
    <property type="term" value="C:nucleus"/>
    <property type="evidence" value="ECO:0007669"/>
    <property type="project" value="TreeGrafter"/>
</dbReference>
<feature type="compositionally biased region" description="Basic and acidic residues" evidence="3">
    <location>
        <begin position="402"/>
        <end position="415"/>
    </location>
</feature>
<feature type="region of interest" description="Disordered" evidence="3">
    <location>
        <begin position="34"/>
        <end position="74"/>
    </location>
</feature>
<reference evidence="5" key="1">
    <citation type="submission" date="2020-08" db="EMBL/GenBank/DDBJ databases">
        <authorList>
            <person name="Ma K."/>
            <person name="Wu M."/>
            <person name="Song G."/>
            <person name="Chen G."/>
        </authorList>
    </citation>
    <scope>NUCLEOTIDE SEQUENCE</scope>
</reference>
<evidence type="ECO:0000313" key="5">
    <source>
        <dbReference type="EMBL" id="UEC50124.1"/>
    </source>
</evidence>
<accession>A0A8K1V8C2</accession>
<organism evidence="5">
    <name type="scientific">Dugesia japonica</name>
    <name type="common">Planarian</name>
    <dbReference type="NCBI Taxonomy" id="6161"/>
    <lineage>
        <taxon>Eukaryota</taxon>
        <taxon>Metazoa</taxon>
        <taxon>Spiralia</taxon>
        <taxon>Lophotrochozoa</taxon>
        <taxon>Platyhelminthes</taxon>
        <taxon>Rhabditophora</taxon>
        <taxon>Seriata</taxon>
        <taxon>Tricladida</taxon>
        <taxon>Continenticola</taxon>
        <taxon>Geoplanoidea</taxon>
        <taxon>Dugesiidae</taxon>
        <taxon>Dugesia</taxon>
    </lineage>
</organism>
<sequence length="777" mass="89134">MANRSWRNELNNRNYVYPGGYGNQMNYQNVYSERRGYNNSRGGYREDNKRGKRDFHNRYEGNAMPKKNTHENNQSTVRRNYNNTAPVVVNKKPISKYSVKAPKIVYDLKEGSISLLRSRYLKLYIPSDFFHSDFRWQEVFPLYAPMELGNKTTFQVFHRDVEPLTPFISEEAEPSDANYIYSAKVMLLNSPDMAEIIKTVCEGDSDISDNNQYKSLNKTLHFLVGSKGKNEPMAIGGPWSASLDGPNPDEDPKVLINTAIRTCKQLTGIDLSPCKEWYRFIEFHYYRPADRQGTNISVENDENRNENELDFRVETVVLFIPSVWDCMPESDNWDELKKKYANALENIINPPIPEPAVEIMDTDEKKETVDDKVEETAVKDESNEEKSENVDMNESVVSTGASEEKGENKLTEKAETGQVNESVDKVEIKELSDKDKKRFERLYKLNDSPAIPVHINKTAKSGKFDCQLVSLSTLLEYRSDDQKENTFEVSVFAEQFNEMIQRDAAFKMYKTLLALPNSPELEKSDGEPDAKRKREDVSAESKSTVAATEAIATKEKIPLDSETLLKFCVFDVDHADYIKEHDMEEILHSIGLDLSRSQARKLIAKATNKRGGVHYRELSIEADNDMICNDIELSKGNKLKLTANNTESTVYLDNKTNTMSKIKSIESEIKHIAGIFGENKTELESIRSHYHTAKDMENNLRSELKELESKLYLERKNVREANQLQDIYNGLLRMSRDVLERAKSKIDRQFEKDGEKDKQSKVESSKMNDESVVNGNE</sequence>
<dbReference type="SUPFAM" id="SSF47473">
    <property type="entry name" value="EF-hand"/>
    <property type="match status" value="1"/>
</dbReference>
<feature type="region of interest" description="Disordered" evidence="3">
    <location>
        <begin position="745"/>
        <end position="777"/>
    </location>
</feature>
<dbReference type="InterPro" id="IPR025224">
    <property type="entry name" value="CCAR1/CCAR2"/>
</dbReference>
<feature type="region of interest" description="Disordered" evidence="3">
    <location>
        <begin position="518"/>
        <end position="542"/>
    </location>
</feature>
<dbReference type="EMBL" id="MT896726">
    <property type="protein sequence ID" value="UEC50124.1"/>
    <property type="molecule type" value="mRNA"/>
</dbReference>
<evidence type="ECO:0000256" key="2">
    <source>
        <dbReference type="SAM" id="Coils"/>
    </source>
</evidence>
<feature type="compositionally biased region" description="Basic and acidic residues" evidence="3">
    <location>
        <begin position="43"/>
        <end position="59"/>
    </location>
</feature>
<dbReference type="InterPro" id="IPR045353">
    <property type="entry name" value="LAIKA"/>
</dbReference>
<feature type="compositionally biased region" description="Basic and acidic residues" evidence="3">
    <location>
        <begin position="363"/>
        <end position="389"/>
    </location>
</feature>
<dbReference type="Pfam" id="PF14443">
    <property type="entry name" value="DBC1"/>
    <property type="match status" value="1"/>
</dbReference>
<dbReference type="InterPro" id="IPR025954">
    <property type="entry name" value="DBC1/CARP1_inactive_NUDIX"/>
</dbReference>
<feature type="region of interest" description="Disordered" evidence="3">
    <location>
        <begin position="363"/>
        <end position="418"/>
    </location>
</feature>
<feature type="compositionally biased region" description="Basic and acidic residues" evidence="3">
    <location>
        <begin position="520"/>
        <end position="539"/>
    </location>
</feature>
<dbReference type="PANTHER" id="PTHR14304:SF11">
    <property type="entry name" value="SAP DOMAIN-CONTAINING PROTEIN"/>
    <property type="match status" value="1"/>
</dbReference>